<dbReference type="PANTHER" id="PTHR10209">
    <property type="entry name" value="OXIDOREDUCTASE, 2OG-FE II OXYGENASE FAMILY PROTEIN"/>
    <property type="match status" value="1"/>
</dbReference>
<dbReference type="InterPro" id="IPR027443">
    <property type="entry name" value="IPNS-like_sf"/>
</dbReference>
<dbReference type="PANTHER" id="PTHR10209:SF881">
    <property type="entry name" value="FI07970P-RELATED"/>
    <property type="match status" value="1"/>
</dbReference>
<feature type="domain" description="Fe2OG dioxygenase" evidence="6">
    <location>
        <begin position="200"/>
        <end position="303"/>
    </location>
</feature>
<dbReference type="InterPro" id="IPR005123">
    <property type="entry name" value="Oxoglu/Fe-dep_dioxygenase_dom"/>
</dbReference>
<evidence type="ECO:0000256" key="4">
    <source>
        <dbReference type="ARBA" id="ARBA00023004"/>
    </source>
</evidence>
<dbReference type="EMBL" id="JBANRG010000087">
    <property type="protein sequence ID" value="KAK7437240.1"/>
    <property type="molecule type" value="Genomic_DNA"/>
</dbReference>
<evidence type="ECO:0000256" key="3">
    <source>
        <dbReference type="ARBA" id="ARBA00023002"/>
    </source>
</evidence>
<dbReference type="Pfam" id="PF03171">
    <property type="entry name" value="2OG-FeII_Oxy"/>
    <property type="match status" value="1"/>
</dbReference>
<sequence length="343" mass="38483">MSSTPLAESAKNANYSFKDIPIIDLSAISNKDDLAARRALAEDIRNACMNVGFFYVKNHGVPDTVIEDAFTKSQEFFALSLNAKMKIENKTTPNFKGYSPLLSGNNDPNNNGDLQEGFEFGWERFSNEEDAEGKRLDGNKQHHDGVMAGANVWPKELPEFRRAALRYYHALVKLGKSLFPIFALALGLEEGFFDDKTRHSAALMRMLHYPPQAGPVDDRVMGIGAHTDWECFTILWQEPGIQALQVLNAKKEWIKAPPIPGTFVVNLGDQLARWTNDIFKSTVHRAINRSGVERYSIPLFFGTDYDVKLEPIPGCVTSDRPMKYEVITAGEYVKSKLAETYGH</sequence>
<keyword evidence="3 5" id="KW-0560">Oxidoreductase</keyword>
<dbReference type="Proteomes" id="UP001498398">
    <property type="component" value="Unassembled WGS sequence"/>
</dbReference>
<evidence type="ECO:0000256" key="5">
    <source>
        <dbReference type="RuleBase" id="RU003682"/>
    </source>
</evidence>
<evidence type="ECO:0000256" key="2">
    <source>
        <dbReference type="ARBA" id="ARBA00022723"/>
    </source>
</evidence>
<keyword evidence="8" id="KW-1185">Reference proteome</keyword>
<evidence type="ECO:0000313" key="7">
    <source>
        <dbReference type="EMBL" id="KAK7437240.1"/>
    </source>
</evidence>
<dbReference type="Pfam" id="PF14226">
    <property type="entry name" value="DIOX_N"/>
    <property type="match status" value="1"/>
</dbReference>
<dbReference type="InterPro" id="IPR026992">
    <property type="entry name" value="DIOX_N"/>
</dbReference>
<dbReference type="PROSITE" id="PS51471">
    <property type="entry name" value="FE2OG_OXY"/>
    <property type="match status" value="1"/>
</dbReference>
<reference evidence="7 8" key="1">
    <citation type="submission" date="2024-01" db="EMBL/GenBank/DDBJ databases">
        <title>A draft genome for the cacao thread blight pathogen Marasmiellus scandens.</title>
        <authorList>
            <person name="Baruah I.K."/>
            <person name="Leung J."/>
            <person name="Bukari Y."/>
            <person name="Amoako-Attah I."/>
            <person name="Meinhardt L.W."/>
            <person name="Bailey B.A."/>
            <person name="Cohen S.P."/>
        </authorList>
    </citation>
    <scope>NUCLEOTIDE SEQUENCE [LARGE SCALE GENOMIC DNA]</scope>
    <source>
        <strain evidence="7 8">GH-19</strain>
    </source>
</reference>
<proteinExistence type="inferred from homology"/>
<dbReference type="Gene3D" id="2.60.120.330">
    <property type="entry name" value="B-lactam Antibiotic, Isopenicillin N Synthase, Chain"/>
    <property type="match status" value="1"/>
</dbReference>
<name>A0ABR1ING4_9AGAR</name>
<keyword evidence="2 5" id="KW-0479">Metal-binding</keyword>
<gene>
    <name evidence="7" type="ORF">VKT23_018682</name>
</gene>
<comment type="caution">
    <text evidence="7">The sequence shown here is derived from an EMBL/GenBank/DDBJ whole genome shotgun (WGS) entry which is preliminary data.</text>
</comment>
<evidence type="ECO:0000256" key="1">
    <source>
        <dbReference type="ARBA" id="ARBA00008056"/>
    </source>
</evidence>
<comment type="similarity">
    <text evidence="1 5">Belongs to the iron/ascorbate-dependent oxidoreductase family.</text>
</comment>
<organism evidence="7 8">
    <name type="scientific">Marasmiellus scandens</name>
    <dbReference type="NCBI Taxonomy" id="2682957"/>
    <lineage>
        <taxon>Eukaryota</taxon>
        <taxon>Fungi</taxon>
        <taxon>Dikarya</taxon>
        <taxon>Basidiomycota</taxon>
        <taxon>Agaricomycotina</taxon>
        <taxon>Agaricomycetes</taxon>
        <taxon>Agaricomycetidae</taxon>
        <taxon>Agaricales</taxon>
        <taxon>Marasmiineae</taxon>
        <taxon>Omphalotaceae</taxon>
        <taxon>Marasmiellus</taxon>
    </lineage>
</organism>
<dbReference type="SUPFAM" id="SSF51197">
    <property type="entry name" value="Clavaminate synthase-like"/>
    <property type="match status" value="1"/>
</dbReference>
<dbReference type="PRINTS" id="PR00682">
    <property type="entry name" value="IPNSYNTHASE"/>
</dbReference>
<accession>A0ABR1ING4</accession>
<keyword evidence="4 5" id="KW-0408">Iron</keyword>
<evidence type="ECO:0000259" key="6">
    <source>
        <dbReference type="PROSITE" id="PS51471"/>
    </source>
</evidence>
<dbReference type="InterPro" id="IPR044861">
    <property type="entry name" value="IPNS-like_FE2OG_OXY"/>
</dbReference>
<evidence type="ECO:0000313" key="8">
    <source>
        <dbReference type="Proteomes" id="UP001498398"/>
    </source>
</evidence>
<protein>
    <recommendedName>
        <fullName evidence="6">Fe2OG dioxygenase domain-containing protein</fullName>
    </recommendedName>
</protein>